<comment type="subcellular location">
    <subcellularLocation>
        <location evidence="2">Cell membrane</location>
        <topology evidence="2">Multi-pass membrane protein</topology>
    </subcellularLocation>
</comment>
<dbReference type="PANTHER" id="PTHR34295">
    <property type="entry name" value="BIOTIN TRANSPORTER BIOY"/>
    <property type="match status" value="1"/>
</dbReference>
<feature type="transmembrane region" description="Helical" evidence="3">
    <location>
        <begin position="134"/>
        <end position="160"/>
    </location>
</feature>
<keyword evidence="2" id="KW-1003">Cell membrane</keyword>
<evidence type="ECO:0000256" key="1">
    <source>
        <dbReference type="ARBA" id="ARBA00010692"/>
    </source>
</evidence>
<comment type="similarity">
    <text evidence="1 2">Belongs to the BioY family.</text>
</comment>
<comment type="caution">
    <text evidence="4">The sequence shown here is derived from an EMBL/GenBank/DDBJ whole genome shotgun (WGS) entry which is preliminary data.</text>
</comment>
<feature type="transmembrane region" description="Helical" evidence="3">
    <location>
        <begin position="77"/>
        <end position="95"/>
    </location>
</feature>
<feature type="transmembrane region" description="Helical" evidence="3">
    <location>
        <begin position="101"/>
        <end position="122"/>
    </location>
</feature>
<feature type="transmembrane region" description="Helical" evidence="3">
    <location>
        <begin position="26"/>
        <end position="44"/>
    </location>
</feature>
<keyword evidence="3" id="KW-0812">Transmembrane</keyword>
<keyword evidence="2 3" id="KW-0472">Membrane</keyword>
<dbReference type="PIRSF" id="PIRSF016661">
    <property type="entry name" value="BioY"/>
    <property type="match status" value="1"/>
</dbReference>
<dbReference type="InterPro" id="IPR003784">
    <property type="entry name" value="BioY"/>
</dbReference>
<dbReference type="RefSeq" id="WP_344736077.1">
    <property type="nucleotide sequence ID" value="NZ_BAAAYU010000001.1"/>
</dbReference>
<dbReference type="EMBL" id="BAAAYU010000001">
    <property type="protein sequence ID" value="GAA3624098.1"/>
    <property type="molecule type" value="Genomic_DNA"/>
</dbReference>
<dbReference type="Pfam" id="PF02632">
    <property type="entry name" value="BioY"/>
    <property type="match status" value="1"/>
</dbReference>
<protein>
    <recommendedName>
        <fullName evidence="2">Biotin transporter</fullName>
    </recommendedName>
</protein>
<evidence type="ECO:0000256" key="2">
    <source>
        <dbReference type="PIRNR" id="PIRNR016661"/>
    </source>
</evidence>
<accession>A0ABP7A3A4</accession>
<feature type="transmembrane region" description="Helical" evidence="3">
    <location>
        <begin position="180"/>
        <end position="202"/>
    </location>
</feature>
<proteinExistence type="inferred from homology"/>
<dbReference type="Proteomes" id="UP001501697">
    <property type="component" value="Unassembled WGS sequence"/>
</dbReference>
<organism evidence="4 5">
    <name type="scientific">Microbacterium awajiense</name>
    <dbReference type="NCBI Taxonomy" id="415214"/>
    <lineage>
        <taxon>Bacteria</taxon>
        <taxon>Bacillati</taxon>
        <taxon>Actinomycetota</taxon>
        <taxon>Actinomycetes</taxon>
        <taxon>Micrococcales</taxon>
        <taxon>Microbacteriaceae</taxon>
        <taxon>Microbacterium</taxon>
    </lineage>
</organism>
<reference evidence="5" key="1">
    <citation type="journal article" date="2019" name="Int. J. Syst. Evol. Microbiol.">
        <title>The Global Catalogue of Microorganisms (GCM) 10K type strain sequencing project: providing services to taxonomists for standard genome sequencing and annotation.</title>
        <authorList>
            <consortium name="The Broad Institute Genomics Platform"/>
            <consortium name="The Broad Institute Genome Sequencing Center for Infectious Disease"/>
            <person name="Wu L."/>
            <person name="Ma J."/>
        </authorList>
    </citation>
    <scope>NUCLEOTIDE SEQUENCE [LARGE SCALE GENOMIC DNA]</scope>
    <source>
        <strain evidence="5">JCM 16544</strain>
    </source>
</reference>
<evidence type="ECO:0000313" key="5">
    <source>
        <dbReference type="Proteomes" id="UP001501697"/>
    </source>
</evidence>
<feature type="transmembrane region" description="Helical" evidence="3">
    <location>
        <begin position="50"/>
        <end position="70"/>
    </location>
</feature>
<gene>
    <name evidence="4" type="ORF">GCM10022200_02970</name>
</gene>
<sequence length="210" mass="21534">MSSIVAAPPRRVLADLVARPSSRARAFAVDAALVLSGVAVVALLAKVSFFIGPVPITGQTLGVIVVGAALGARRGAAALTTYMLVGLAGLPVFAGPVAGPAYVLLPSFGFILGFIPAAYVAGWFAERAWDRKPWLAFVGFVAASVIPFLIGVPYVALILSTVMGQQITVASIMAAGVLPFIIPGLIKAAFAALIVPGAWLVVRAVDARKD</sequence>
<dbReference type="PANTHER" id="PTHR34295:SF1">
    <property type="entry name" value="BIOTIN TRANSPORTER BIOY"/>
    <property type="match status" value="1"/>
</dbReference>
<keyword evidence="3" id="KW-1133">Transmembrane helix</keyword>
<keyword evidence="5" id="KW-1185">Reference proteome</keyword>
<name>A0ABP7A3A4_9MICO</name>
<evidence type="ECO:0000256" key="3">
    <source>
        <dbReference type="SAM" id="Phobius"/>
    </source>
</evidence>
<dbReference type="Gene3D" id="1.10.1760.20">
    <property type="match status" value="1"/>
</dbReference>
<evidence type="ECO:0000313" key="4">
    <source>
        <dbReference type="EMBL" id="GAA3624098.1"/>
    </source>
</evidence>
<keyword evidence="2" id="KW-0813">Transport</keyword>